<evidence type="ECO:0000313" key="3">
    <source>
        <dbReference type="Proteomes" id="UP000608923"/>
    </source>
</evidence>
<reference evidence="3" key="1">
    <citation type="journal article" date="2019" name="Int. J. Syst. Evol. Microbiol.">
        <title>The Global Catalogue of Microorganisms (GCM) 10K type strain sequencing project: providing services to taxonomists for standard genome sequencing and annotation.</title>
        <authorList>
            <consortium name="The Broad Institute Genomics Platform"/>
            <consortium name="The Broad Institute Genome Sequencing Center for Infectious Disease"/>
            <person name="Wu L."/>
            <person name="Ma J."/>
        </authorList>
    </citation>
    <scope>NUCLEOTIDE SEQUENCE [LARGE SCALE GENOMIC DNA]</scope>
    <source>
        <strain evidence="3">KCTC 42083</strain>
    </source>
</reference>
<gene>
    <name evidence="2" type="ORF">GCM10010096_34400</name>
</gene>
<dbReference type="SMART" id="SM01040">
    <property type="entry name" value="Bro-N"/>
    <property type="match status" value="1"/>
</dbReference>
<accession>A0A8H9ISX1</accession>
<dbReference type="EMBL" id="BMZN01000006">
    <property type="protein sequence ID" value="GHC58426.1"/>
    <property type="molecule type" value="Genomic_DNA"/>
</dbReference>
<dbReference type="RefSeq" id="WP_189393905.1">
    <property type="nucleotide sequence ID" value="NZ_BMZN01000006.1"/>
</dbReference>
<dbReference type="Pfam" id="PF10549">
    <property type="entry name" value="ORF11CD3"/>
    <property type="match status" value="1"/>
</dbReference>
<feature type="domain" description="Bro-N" evidence="1">
    <location>
        <begin position="11"/>
        <end position="111"/>
    </location>
</feature>
<sequence length="172" mass="19825">MMKTLEFDGQVFDVIEHGGQPCLTLAEVAQALYGQGGAQSDTPFESRVRKLYRRHADEFTDKMTGMINMQTPGGIQRVRVFSLRGAHLLGMLARTERAKRFRRWVLDVIDEHLEQGQSRYADYLETLRHISDRRAAASIHGRGLNQWKLDKPPLEERLKRLESEIQPSLQLH</sequence>
<evidence type="ECO:0000259" key="1">
    <source>
        <dbReference type="SMART" id="SM01040"/>
    </source>
</evidence>
<name>A0A8H9ISX1_9BURK</name>
<dbReference type="AlphaFoldDB" id="A0A8H9ISX1"/>
<protein>
    <recommendedName>
        <fullName evidence="1">Bro-N domain-containing protein</fullName>
    </recommendedName>
</protein>
<comment type="caution">
    <text evidence="2">The sequence shown here is derived from an EMBL/GenBank/DDBJ whole genome shotgun (WGS) entry which is preliminary data.</text>
</comment>
<organism evidence="2 3">
    <name type="scientific">Alcaligenes pakistanensis</name>
    <dbReference type="NCBI Taxonomy" id="1482717"/>
    <lineage>
        <taxon>Bacteria</taxon>
        <taxon>Pseudomonadati</taxon>
        <taxon>Pseudomonadota</taxon>
        <taxon>Betaproteobacteria</taxon>
        <taxon>Burkholderiales</taxon>
        <taxon>Alcaligenaceae</taxon>
        <taxon>Alcaligenes</taxon>
    </lineage>
</organism>
<evidence type="ECO:0000313" key="2">
    <source>
        <dbReference type="EMBL" id="GHC58426.1"/>
    </source>
</evidence>
<keyword evidence="3" id="KW-1185">Reference proteome</keyword>
<dbReference type="Proteomes" id="UP000608923">
    <property type="component" value="Unassembled WGS sequence"/>
</dbReference>
<dbReference type="InterPro" id="IPR003497">
    <property type="entry name" value="BRO_N_domain"/>
</dbReference>
<dbReference type="InterPro" id="IPR018877">
    <property type="entry name" value="Phage_P22_Orf201_C"/>
</dbReference>
<proteinExistence type="predicted"/>